<dbReference type="Pfam" id="PF21797">
    <property type="entry name" value="CycT2-like_C"/>
    <property type="match status" value="1"/>
</dbReference>
<keyword evidence="5 8" id="KW-0195">Cyclin</keyword>
<feature type="compositionally biased region" description="Basic and acidic residues" evidence="9">
    <location>
        <begin position="325"/>
        <end position="339"/>
    </location>
</feature>
<feature type="compositionally biased region" description="Polar residues" evidence="9">
    <location>
        <begin position="741"/>
        <end position="750"/>
    </location>
</feature>
<feature type="region of interest" description="Disordered" evidence="9">
    <location>
        <begin position="684"/>
        <end position="791"/>
    </location>
</feature>
<dbReference type="PANTHER" id="PTHR10026">
    <property type="entry name" value="CYCLIN"/>
    <property type="match status" value="1"/>
</dbReference>
<dbReference type="Gene3D" id="1.10.472.10">
    <property type="entry name" value="Cyclin-like"/>
    <property type="match status" value="2"/>
</dbReference>
<evidence type="ECO:0000256" key="7">
    <source>
        <dbReference type="ARBA" id="ARBA00023242"/>
    </source>
</evidence>
<dbReference type="GO" id="GO:0006357">
    <property type="term" value="P:regulation of transcription by RNA polymerase II"/>
    <property type="evidence" value="ECO:0007669"/>
    <property type="project" value="InterPro"/>
</dbReference>
<dbReference type="SUPFAM" id="SSF47954">
    <property type="entry name" value="Cyclin-like"/>
    <property type="match status" value="2"/>
</dbReference>
<proteinExistence type="inferred from homology"/>
<comment type="subcellular location">
    <subcellularLocation>
        <location evidence="1">Nucleus</location>
    </subcellularLocation>
</comment>
<dbReference type="GO" id="GO:0016538">
    <property type="term" value="F:cyclin-dependent protein serine/threonine kinase regulator activity"/>
    <property type="evidence" value="ECO:0007669"/>
    <property type="project" value="InterPro"/>
</dbReference>
<keyword evidence="7" id="KW-0539">Nucleus</keyword>
<feature type="compositionally biased region" description="Basic and acidic residues" evidence="9">
    <location>
        <begin position="684"/>
        <end position="705"/>
    </location>
</feature>
<feature type="domain" description="Cyclin-like" evidence="10">
    <location>
        <begin position="116"/>
        <end position="204"/>
    </location>
</feature>
<dbReference type="GO" id="GO:0005634">
    <property type="term" value="C:nucleus"/>
    <property type="evidence" value="ECO:0007669"/>
    <property type="project" value="UniProtKB-SubCell"/>
</dbReference>
<feature type="region of interest" description="Disordered" evidence="9">
    <location>
        <begin position="615"/>
        <end position="669"/>
    </location>
</feature>
<feature type="domain" description="Cyclin-like" evidence="10">
    <location>
        <begin position="15"/>
        <end position="103"/>
    </location>
</feature>
<evidence type="ECO:0000256" key="3">
    <source>
        <dbReference type="ARBA" id="ARBA00022553"/>
    </source>
</evidence>
<keyword evidence="12" id="KW-1185">Reference proteome</keyword>
<comment type="caution">
    <text evidence="11">The sequence shown here is derived from an EMBL/GenBank/DDBJ whole genome shotgun (WGS) entry which is preliminary data.</text>
</comment>
<feature type="compositionally biased region" description="Polar residues" evidence="9">
    <location>
        <begin position="382"/>
        <end position="393"/>
    </location>
</feature>
<feature type="region of interest" description="Disordered" evidence="9">
    <location>
        <begin position="382"/>
        <end position="404"/>
    </location>
</feature>
<sequence>MDAEKELSYRQQATNLIQDMGQRLQVTQLCINTAIVYMHSLQSIASCALFLAAKVEEQPRKLEHVIKVAHMCLHRGATPLDAKSDAYNEQAQELVVNENIMLQTLGFDIAIEHPHTWVVKFCDLVRASKDLAQTSYFMATNSLHLTTMCLQYKPTVVACVCIHLAYKWSSWEIPRSNEGKDWYYYIDKTITLNVIEELTSEFLAILDKCPSRLKQKQSSFSNDSGTISGQSVTTPSPNVVFKVSSSHISYNLTISQEKKKTTPNKVDQQKSKVASSSKAATSESVTHTNAANHSSSQTSPHVKKLKPSITVTKPIPPQALSYSAYKEKKQKEEKEKERNSIPPSQGVTTKEPSAINFIRDVKIKQEKQSSGHQREVVTKTNFSPGMQQPQFSKHVSEKHKQTVEDKTKFRVKQEAMEKMPTGVQPIISDMNVGNNISSNSVSESFNYGSKLNFEHSLTDGEDSTDMKKEIVSDLKMEFSDNESNHSNGSFNFPSLNLLQDSTQSQSTDKLMKNISQQNRSSFMSIFAEENCARDKTLNSNLLFSDNMSKHGNNDYSMNINAILENKPEIPPPMISPLQADPCISVMRESISPRILSPPNNSVLNANLVANFGSPKESVKVKSEPGLKPLATKSVRSKSPLDDSSDTCKSTETSVTENRHLDKQALPNSPIKLTISKKKLTADDTCTDRNNEESSVKLVIPKDRISDGSNTGETPSKKRKSSPREASTSREKMPRLEIDKFSSGTDNNCNFYESGGDNSKVKGKDLLAKKTKASSNISQCTPNSYPYSSQSEILHPGNSLVRREVMSSNQHQRKHKRDM</sequence>
<dbReference type="Proteomes" id="UP000288716">
    <property type="component" value="Unassembled WGS sequence"/>
</dbReference>
<evidence type="ECO:0000259" key="10">
    <source>
        <dbReference type="SMART" id="SM00385"/>
    </source>
</evidence>
<feature type="compositionally biased region" description="Polar residues" evidence="9">
    <location>
        <begin position="772"/>
        <end position="791"/>
    </location>
</feature>
<protein>
    <submittedName>
        <fullName evidence="11">Cyclin-T2-like protein</fullName>
    </submittedName>
</protein>
<feature type="compositionally biased region" description="Basic and acidic residues" evidence="9">
    <location>
        <begin position="394"/>
        <end position="404"/>
    </location>
</feature>
<feature type="compositionally biased region" description="Polar residues" evidence="9">
    <location>
        <begin position="287"/>
        <end position="300"/>
    </location>
</feature>
<evidence type="ECO:0000256" key="8">
    <source>
        <dbReference type="RuleBase" id="RU000383"/>
    </source>
</evidence>
<dbReference type="InterPro" id="IPR036915">
    <property type="entry name" value="Cyclin-like_sf"/>
</dbReference>
<evidence type="ECO:0000313" key="11">
    <source>
        <dbReference type="EMBL" id="RWS31252.1"/>
    </source>
</evidence>
<comment type="similarity">
    <text evidence="2">Belongs to the cyclin family. Cyclin C subfamily.</text>
</comment>
<evidence type="ECO:0000256" key="5">
    <source>
        <dbReference type="ARBA" id="ARBA00023127"/>
    </source>
</evidence>
<feature type="compositionally biased region" description="Basic and acidic residues" evidence="9">
    <location>
        <begin position="726"/>
        <end position="739"/>
    </location>
</feature>
<dbReference type="Pfam" id="PF00134">
    <property type="entry name" value="Cyclin_N"/>
    <property type="match status" value="1"/>
</dbReference>
<dbReference type="OrthoDB" id="25002at2759"/>
<organism evidence="11 12">
    <name type="scientific">Leptotrombidium deliense</name>
    <dbReference type="NCBI Taxonomy" id="299467"/>
    <lineage>
        <taxon>Eukaryota</taxon>
        <taxon>Metazoa</taxon>
        <taxon>Ecdysozoa</taxon>
        <taxon>Arthropoda</taxon>
        <taxon>Chelicerata</taxon>
        <taxon>Arachnida</taxon>
        <taxon>Acari</taxon>
        <taxon>Acariformes</taxon>
        <taxon>Trombidiformes</taxon>
        <taxon>Prostigmata</taxon>
        <taxon>Anystina</taxon>
        <taxon>Parasitengona</taxon>
        <taxon>Trombiculoidea</taxon>
        <taxon>Trombiculidae</taxon>
        <taxon>Leptotrombidium</taxon>
    </lineage>
</organism>
<dbReference type="InterPro" id="IPR006671">
    <property type="entry name" value="Cyclin_N"/>
</dbReference>
<dbReference type="SMART" id="SM00385">
    <property type="entry name" value="CYCLIN"/>
    <property type="match status" value="2"/>
</dbReference>
<evidence type="ECO:0000256" key="1">
    <source>
        <dbReference type="ARBA" id="ARBA00004123"/>
    </source>
</evidence>
<evidence type="ECO:0000256" key="4">
    <source>
        <dbReference type="ARBA" id="ARBA00023015"/>
    </source>
</evidence>
<evidence type="ECO:0000313" key="12">
    <source>
        <dbReference type="Proteomes" id="UP000288716"/>
    </source>
</evidence>
<dbReference type="AlphaFoldDB" id="A0A443SUR4"/>
<dbReference type="EMBL" id="NCKV01000224">
    <property type="protein sequence ID" value="RWS31252.1"/>
    <property type="molecule type" value="Genomic_DNA"/>
</dbReference>
<keyword evidence="3" id="KW-0597">Phosphoprotein</keyword>
<keyword evidence="6" id="KW-0804">Transcription</keyword>
<feature type="compositionally biased region" description="Polar residues" evidence="9">
    <location>
        <begin position="646"/>
        <end position="655"/>
    </location>
</feature>
<keyword evidence="4" id="KW-0805">Transcription regulation</keyword>
<accession>A0A443SUR4</accession>
<evidence type="ECO:0000256" key="9">
    <source>
        <dbReference type="SAM" id="MobiDB-lite"/>
    </source>
</evidence>
<feature type="region of interest" description="Disordered" evidence="9">
    <location>
        <begin position="254"/>
        <end position="349"/>
    </location>
</feature>
<dbReference type="CDD" id="cd20539">
    <property type="entry name" value="CYCLIN_CCNT_rpt2"/>
    <property type="match status" value="1"/>
</dbReference>
<feature type="compositionally biased region" description="Low complexity" evidence="9">
    <location>
        <begin position="271"/>
        <end position="286"/>
    </location>
</feature>
<dbReference type="VEuPathDB" id="VectorBase:LDEU000789"/>
<dbReference type="InterPro" id="IPR013763">
    <property type="entry name" value="Cyclin-like_dom"/>
</dbReference>
<reference evidence="11 12" key="1">
    <citation type="journal article" date="2018" name="Gigascience">
        <title>Genomes of trombidid mites reveal novel predicted allergens and laterally-transferred genes associated with secondary metabolism.</title>
        <authorList>
            <person name="Dong X."/>
            <person name="Chaisiri K."/>
            <person name="Xia D."/>
            <person name="Armstrong S.D."/>
            <person name="Fang Y."/>
            <person name="Donnelly M.J."/>
            <person name="Kadowaki T."/>
            <person name="McGarry J.W."/>
            <person name="Darby A.C."/>
            <person name="Makepeace B.L."/>
        </authorList>
    </citation>
    <scope>NUCLEOTIDE SEQUENCE [LARGE SCALE GENOMIC DNA]</scope>
    <source>
        <strain evidence="11">UoL-UT</strain>
    </source>
</reference>
<dbReference type="InterPro" id="IPR043198">
    <property type="entry name" value="Cyclin/Ssn8"/>
</dbReference>
<evidence type="ECO:0000256" key="2">
    <source>
        <dbReference type="ARBA" id="ARBA00008638"/>
    </source>
</evidence>
<gene>
    <name evidence="11" type="ORF">B4U80_00611</name>
</gene>
<dbReference type="STRING" id="299467.A0A443SUR4"/>
<evidence type="ECO:0000256" key="6">
    <source>
        <dbReference type="ARBA" id="ARBA00023163"/>
    </source>
</evidence>
<feature type="compositionally biased region" description="Basic and acidic residues" evidence="9">
    <location>
        <begin position="758"/>
        <end position="767"/>
    </location>
</feature>
<name>A0A443SUR4_9ACAR</name>
<dbReference type="FunFam" id="1.10.472.10:FF:000004">
    <property type="entry name" value="Cyclin T2"/>
    <property type="match status" value="1"/>
</dbReference>